<dbReference type="InterPro" id="IPR036188">
    <property type="entry name" value="FAD/NAD-bd_sf"/>
</dbReference>
<evidence type="ECO:0000313" key="4">
    <source>
        <dbReference type="Proteomes" id="UP000000560"/>
    </source>
</evidence>
<dbReference type="GO" id="GO:0140682">
    <property type="term" value="F:FAD-dependent H3K4me/H3K4me3 demethylase activity"/>
    <property type="evidence" value="ECO:0000318"/>
    <property type="project" value="GO_Central"/>
</dbReference>
<proteinExistence type="predicted"/>
<dbReference type="Proteomes" id="UP000000560">
    <property type="component" value="Chromosome III"/>
</dbReference>
<dbReference type="HOGENOM" id="CLU_004498_7_1_1"/>
<organism evidence="3 4">
    <name type="scientific">Emericella nidulans (strain FGSC A4 / ATCC 38163 / CBS 112.46 / NRRL 194 / M139)</name>
    <name type="common">Aspergillus nidulans</name>
    <dbReference type="NCBI Taxonomy" id="227321"/>
    <lineage>
        <taxon>Eukaryota</taxon>
        <taxon>Fungi</taxon>
        <taxon>Dikarya</taxon>
        <taxon>Ascomycota</taxon>
        <taxon>Pezizomycotina</taxon>
        <taxon>Eurotiomycetes</taxon>
        <taxon>Eurotiomycetidae</taxon>
        <taxon>Eurotiales</taxon>
        <taxon>Aspergillaceae</taxon>
        <taxon>Aspergillus</taxon>
        <taxon>Aspergillus subgen. Nidulantes</taxon>
    </lineage>
</organism>
<name>Q5B355_EMENI</name>
<sequence>MSRRPNVAIIGAGFAGLRCADILIQNGAQVTIFEARDRVGGRVHQCKVGGHLVDMGPNWIHGAGANPVLDIARATRTTLHDFEGSQLVFGSNGKALDERVAMKISEILWTTIDEAFTYSNNHEADIPAEKSLLDFIRERLQETNLTEDEKRLCIDTARLWGCYIGDPIERQSLKFFSLEESIDGSNYFVASTYKDILAQVSSTALQHADIRLNQPIVNIHSKPIIQGTSTRREITITTQTGERHAFDEVVVTCPLGWLKRNKEAFTPELPPRLSSAIDAISYGRLEKVYITFPEAFWHTKSTGNTVTLPTVSASAANGTNTKLSFAQFLTPLYYTDHPEEVPWDQECFSLAALPKDTAHPTLLFYTYGPCATYIVNKLTSLSSTTTEVTNSHSHAPSSKQYTFLNTLFAPFYSLLPNYIPNTKACTPTSILATTWQADPNAGHGSYSNFQVGLVDGNKDIETLRAGMGLDRGVWFAGEHTAPFVALGTTTGALWSGERAAGQICALYRLGRVGMGVERDDSLPSGNGNGSMGVFSEGANGKGGSGFRVGGGSATGVRNGGEGGERDALFSQLDTRQYTWVAGQCKAVHERKNKQASGSNPVKQNMGNPDKQTKARSQPNPDRTQPRSKQEGQTRNEADEDRSREALWGILIECNEDE</sequence>
<dbReference type="RefSeq" id="XP_662629.1">
    <property type="nucleotide sequence ID" value="XM_657537.1"/>
</dbReference>
<feature type="compositionally biased region" description="Gly residues" evidence="1">
    <location>
        <begin position="544"/>
        <end position="561"/>
    </location>
</feature>
<dbReference type="eggNOG" id="KOG0029">
    <property type="taxonomic scope" value="Eukaryota"/>
</dbReference>
<feature type="region of interest" description="Disordered" evidence="1">
    <location>
        <begin position="544"/>
        <end position="565"/>
    </location>
</feature>
<evidence type="ECO:0000313" key="3">
    <source>
        <dbReference type="EMBL" id="CBF76255.1"/>
    </source>
</evidence>
<dbReference type="SUPFAM" id="SSF54373">
    <property type="entry name" value="FAD-linked reductases, C-terminal domain"/>
    <property type="match status" value="1"/>
</dbReference>
<feature type="domain" description="Amine oxidase" evidence="2">
    <location>
        <begin position="424"/>
        <end position="503"/>
    </location>
</feature>
<dbReference type="PANTHER" id="PTHR10742:SF414">
    <property type="entry name" value="CONTAINING AMINE OXIDASE, PUTATIVE (AFU_ORTHOLOGUE AFUA_3G12150)-RELATED"/>
    <property type="match status" value="1"/>
</dbReference>
<dbReference type="InParanoid" id="Q5B355"/>
<accession>C8V860</accession>
<reference evidence="4" key="1">
    <citation type="journal article" date="2005" name="Nature">
        <title>Sequencing of Aspergillus nidulans and comparative analysis with A. fumigatus and A. oryzae.</title>
        <authorList>
            <person name="Galagan J.E."/>
            <person name="Calvo S.E."/>
            <person name="Cuomo C."/>
            <person name="Ma L.J."/>
            <person name="Wortman J.R."/>
            <person name="Batzoglou S."/>
            <person name="Lee S.I."/>
            <person name="Basturkmen M."/>
            <person name="Spevak C.C."/>
            <person name="Clutterbuck J."/>
            <person name="Kapitonov V."/>
            <person name="Jurka J."/>
            <person name="Scazzocchio C."/>
            <person name="Farman M."/>
            <person name="Butler J."/>
            <person name="Purcell S."/>
            <person name="Harris S."/>
            <person name="Braus G.H."/>
            <person name="Draht O."/>
            <person name="Busch S."/>
            <person name="D'Enfert C."/>
            <person name="Bouchier C."/>
            <person name="Goldman G.H."/>
            <person name="Bell-Pedersen D."/>
            <person name="Griffiths-Jones S."/>
            <person name="Doonan J.H."/>
            <person name="Yu J."/>
            <person name="Vienken K."/>
            <person name="Pain A."/>
            <person name="Freitag M."/>
            <person name="Selker E.U."/>
            <person name="Archer D.B."/>
            <person name="Penalva M.A."/>
            <person name="Oakley B.R."/>
            <person name="Momany M."/>
            <person name="Tanaka T."/>
            <person name="Kumagai T."/>
            <person name="Asai K."/>
            <person name="Machida M."/>
            <person name="Nierman W.C."/>
            <person name="Denning D.W."/>
            <person name="Caddick M."/>
            <person name="Hynes M."/>
            <person name="Paoletti M."/>
            <person name="Fischer R."/>
            <person name="Miller B."/>
            <person name="Dyer P."/>
            <person name="Sachs M.S."/>
            <person name="Osmani S.A."/>
            <person name="Birren B.W."/>
        </authorList>
    </citation>
    <scope>NUCLEOTIDE SEQUENCE [LARGE SCALE GENOMIC DNA]</scope>
    <source>
        <strain evidence="4">FGSC A4 / ATCC 38163 / CBS 112.46 / NRRL 194 / M139</strain>
    </source>
</reference>
<dbReference type="SUPFAM" id="SSF51905">
    <property type="entry name" value="FAD/NAD(P)-binding domain"/>
    <property type="match status" value="1"/>
</dbReference>
<dbReference type="STRING" id="227321.Q5B355"/>
<dbReference type="OrthoDB" id="5046242at2759"/>
<dbReference type="Gene3D" id="3.90.660.10">
    <property type="match status" value="1"/>
</dbReference>
<dbReference type="KEGG" id="ani:ANIA_05025"/>
<keyword evidence="4" id="KW-1185">Reference proteome</keyword>
<protein>
    <submittedName>
        <fullName evidence="3">Flavin containing amine oxidase, putative (AFU_orthologue AFUA_3G12150)</fullName>
    </submittedName>
</protein>
<dbReference type="Gene3D" id="3.50.50.60">
    <property type="entry name" value="FAD/NAD(P)-binding domain"/>
    <property type="match status" value="1"/>
</dbReference>
<dbReference type="FunCoup" id="Q5B355">
    <property type="interactions" value="366"/>
</dbReference>
<accession>Q5B355</accession>
<dbReference type="Pfam" id="PF01593">
    <property type="entry name" value="Amino_oxidase"/>
    <property type="match status" value="2"/>
</dbReference>
<dbReference type="GO" id="GO:0040029">
    <property type="term" value="P:epigenetic regulation of gene expression"/>
    <property type="evidence" value="ECO:0000318"/>
    <property type="project" value="GO_Central"/>
</dbReference>
<feature type="compositionally biased region" description="Polar residues" evidence="1">
    <location>
        <begin position="594"/>
        <end position="606"/>
    </location>
</feature>
<feature type="compositionally biased region" description="Basic and acidic residues" evidence="1">
    <location>
        <begin position="623"/>
        <end position="644"/>
    </location>
</feature>
<dbReference type="EMBL" id="BN001303">
    <property type="protein sequence ID" value="CBF76255.1"/>
    <property type="molecule type" value="Genomic_DNA"/>
</dbReference>
<dbReference type="AlphaFoldDB" id="Q5B355"/>
<gene>
    <name evidence="3" type="ORF">ANIA_05025</name>
</gene>
<evidence type="ECO:0000259" key="2">
    <source>
        <dbReference type="Pfam" id="PF01593"/>
    </source>
</evidence>
<dbReference type="PRINTS" id="PR00419">
    <property type="entry name" value="ADXRDTASE"/>
</dbReference>
<dbReference type="GO" id="GO:0050660">
    <property type="term" value="F:flavin adenine dinucleotide binding"/>
    <property type="evidence" value="ECO:0000318"/>
    <property type="project" value="GO_Central"/>
</dbReference>
<feature type="region of interest" description="Disordered" evidence="1">
    <location>
        <begin position="588"/>
        <end position="647"/>
    </location>
</feature>
<dbReference type="PANTHER" id="PTHR10742">
    <property type="entry name" value="FLAVIN MONOAMINE OXIDASE"/>
    <property type="match status" value="1"/>
</dbReference>
<dbReference type="InterPro" id="IPR050281">
    <property type="entry name" value="Flavin_monoamine_oxidase"/>
</dbReference>
<dbReference type="GeneID" id="2872822"/>
<dbReference type="InterPro" id="IPR002937">
    <property type="entry name" value="Amino_oxidase"/>
</dbReference>
<dbReference type="OMA" id="YVTFPRA"/>
<feature type="domain" description="Amine oxidase" evidence="2">
    <location>
        <begin position="14"/>
        <end position="305"/>
    </location>
</feature>
<reference evidence="4" key="2">
    <citation type="journal article" date="2009" name="Fungal Genet. Biol.">
        <title>The 2008 update of the Aspergillus nidulans genome annotation: a community effort.</title>
        <authorList>
            <person name="Wortman J.R."/>
            <person name="Gilsenan J.M."/>
            <person name="Joardar V."/>
            <person name="Deegan J."/>
            <person name="Clutterbuck J."/>
            <person name="Andersen M.R."/>
            <person name="Archer D."/>
            <person name="Bencina M."/>
            <person name="Braus G."/>
            <person name="Coutinho P."/>
            <person name="von Dohren H."/>
            <person name="Doonan J."/>
            <person name="Driessen A.J."/>
            <person name="Durek P."/>
            <person name="Espeso E."/>
            <person name="Fekete E."/>
            <person name="Flipphi M."/>
            <person name="Estrada C.G."/>
            <person name="Geysens S."/>
            <person name="Goldman G."/>
            <person name="de Groot P.W."/>
            <person name="Hansen K."/>
            <person name="Harris S.D."/>
            <person name="Heinekamp T."/>
            <person name="Helmstaedt K."/>
            <person name="Henrissat B."/>
            <person name="Hofmann G."/>
            <person name="Homan T."/>
            <person name="Horio T."/>
            <person name="Horiuchi H."/>
            <person name="James S."/>
            <person name="Jones M."/>
            <person name="Karaffa L."/>
            <person name="Karanyi Z."/>
            <person name="Kato M."/>
            <person name="Keller N."/>
            <person name="Kelly D.E."/>
            <person name="Kiel J.A."/>
            <person name="Kim J.M."/>
            <person name="van der Klei I.J."/>
            <person name="Klis F.M."/>
            <person name="Kovalchuk A."/>
            <person name="Krasevec N."/>
            <person name="Kubicek C.P."/>
            <person name="Liu B."/>
            <person name="Maccabe A."/>
            <person name="Meyer V."/>
            <person name="Mirabito P."/>
            <person name="Miskei M."/>
            <person name="Mos M."/>
            <person name="Mullins J."/>
            <person name="Nelson D.R."/>
            <person name="Nielsen J."/>
            <person name="Oakley B.R."/>
            <person name="Osmani S.A."/>
            <person name="Pakula T."/>
            <person name="Paszewski A."/>
            <person name="Paulsen I."/>
            <person name="Pilsyk S."/>
            <person name="Pocsi I."/>
            <person name="Punt P.J."/>
            <person name="Ram A.F."/>
            <person name="Ren Q."/>
            <person name="Robellet X."/>
            <person name="Robson G."/>
            <person name="Seiboth B."/>
            <person name="van Solingen P."/>
            <person name="Specht T."/>
            <person name="Sun J."/>
            <person name="Taheri-Talesh N."/>
            <person name="Takeshita N."/>
            <person name="Ussery D."/>
            <person name="vanKuyk P.A."/>
            <person name="Visser H."/>
            <person name="van de Vondervoort P.J."/>
            <person name="de Vries R.P."/>
            <person name="Walton J."/>
            <person name="Xiang X."/>
            <person name="Xiong Y."/>
            <person name="Zeng A.P."/>
            <person name="Brandt B.W."/>
            <person name="Cornell M.J."/>
            <person name="van den Hondel C.A."/>
            <person name="Visser J."/>
            <person name="Oliver S.G."/>
            <person name="Turner G."/>
        </authorList>
    </citation>
    <scope>GENOME REANNOTATION</scope>
    <source>
        <strain evidence="4">FGSC A4 / ATCC 38163 / CBS 112.46 / NRRL 194 / M139</strain>
    </source>
</reference>
<evidence type="ECO:0000256" key="1">
    <source>
        <dbReference type="SAM" id="MobiDB-lite"/>
    </source>
</evidence>
<dbReference type="GO" id="GO:0003682">
    <property type="term" value="F:chromatin binding"/>
    <property type="evidence" value="ECO:0000318"/>
    <property type="project" value="GO_Central"/>
</dbReference>